<organism evidence="2 3">
    <name type="scientific">Pelagibius litoralis</name>
    <dbReference type="NCBI Taxonomy" id="374515"/>
    <lineage>
        <taxon>Bacteria</taxon>
        <taxon>Pseudomonadati</taxon>
        <taxon>Pseudomonadota</taxon>
        <taxon>Alphaproteobacteria</taxon>
        <taxon>Rhodospirillales</taxon>
        <taxon>Rhodovibrionaceae</taxon>
        <taxon>Pelagibius</taxon>
    </lineage>
</organism>
<dbReference type="SUPFAM" id="SSF54909">
    <property type="entry name" value="Dimeric alpha+beta barrel"/>
    <property type="match status" value="1"/>
</dbReference>
<evidence type="ECO:0000259" key="1">
    <source>
        <dbReference type="Pfam" id="PF07045"/>
    </source>
</evidence>
<protein>
    <submittedName>
        <fullName evidence="2">DUF1330 domain-containing protein</fullName>
    </submittedName>
</protein>
<dbReference type="Proteomes" id="UP000761264">
    <property type="component" value="Unassembled WGS sequence"/>
</dbReference>
<dbReference type="EMBL" id="JAAQPH010000018">
    <property type="protein sequence ID" value="NIA71057.1"/>
    <property type="molecule type" value="Genomic_DNA"/>
</dbReference>
<dbReference type="Gene3D" id="3.30.70.100">
    <property type="match status" value="1"/>
</dbReference>
<dbReference type="AlphaFoldDB" id="A0A967F133"/>
<gene>
    <name evidence="2" type="ORF">HBA54_20875</name>
</gene>
<proteinExistence type="predicted"/>
<keyword evidence="3" id="KW-1185">Reference proteome</keyword>
<dbReference type="Pfam" id="PF07045">
    <property type="entry name" value="DUF1330"/>
    <property type="match status" value="1"/>
</dbReference>
<dbReference type="InterPro" id="IPR010753">
    <property type="entry name" value="DUF1330"/>
</dbReference>
<dbReference type="RefSeq" id="WP_167228296.1">
    <property type="nucleotide sequence ID" value="NZ_JAAQPH010000018.1"/>
</dbReference>
<name>A0A967F133_9PROT</name>
<comment type="caution">
    <text evidence="2">The sequence shown here is derived from an EMBL/GenBank/DDBJ whole genome shotgun (WGS) entry which is preliminary data.</text>
</comment>
<sequence>MAAYIIAHLDVTNPEAFEAYRDAVPAVVADHGGRYLARGAPVDVLEGDWEIPRLIILEFPDKAAAEGFYHSAEYQEILPLRLENADGAVVIVEGVEG</sequence>
<feature type="domain" description="DUF1330" evidence="1">
    <location>
        <begin position="3"/>
        <end position="95"/>
    </location>
</feature>
<evidence type="ECO:0000313" key="2">
    <source>
        <dbReference type="EMBL" id="NIA71057.1"/>
    </source>
</evidence>
<reference evidence="2" key="1">
    <citation type="submission" date="2020-03" db="EMBL/GenBank/DDBJ databases">
        <title>Genome of Pelagibius litoralis DSM 21314T.</title>
        <authorList>
            <person name="Wang G."/>
        </authorList>
    </citation>
    <scope>NUCLEOTIDE SEQUENCE</scope>
    <source>
        <strain evidence="2">DSM 21314</strain>
    </source>
</reference>
<evidence type="ECO:0000313" key="3">
    <source>
        <dbReference type="Proteomes" id="UP000761264"/>
    </source>
</evidence>
<dbReference type="InterPro" id="IPR011008">
    <property type="entry name" value="Dimeric_a/b-barrel"/>
</dbReference>
<accession>A0A967F133</accession>
<dbReference type="PANTHER" id="PTHR41521:SF4">
    <property type="entry name" value="BLR0684 PROTEIN"/>
    <property type="match status" value="1"/>
</dbReference>
<dbReference type="PANTHER" id="PTHR41521">
    <property type="match status" value="1"/>
</dbReference>